<feature type="transmembrane region" description="Helical" evidence="6">
    <location>
        <begin position="103"/>
        <end position="126"/>
    </location>
</feature>
<dbReference type="Pfam" id="PF02690">
    <property type="entry name" value="Na_Pi_cotrans"/>
    <property type="match status" value="2"/>
</dbReference>
<evidence type="ECO:0000256" key="3">
    <source>
        <dbReference type="ARBA" id="ARBA00022692"/>
    </source>
</evidence>
<dbReference type="PANTHER" id="PTHR10010:SF46">
    <property type="entry name" value="SODIUM-DEPENDENT PHOSPHATE TRANSPORT PROTEIN 2B"/>
    <property type="match status" value="1"/>
</dbReference>
<evidence type="ECO:0000256" key="5">
    <source>
        <dbReference type="ARBA" id="ARBA00023136"/>
    </source>
</evidence>
<name>A0ABQ3E143_9HYPH</name>
<feature type="transmembrane region" description="Helical" evidence="6">
    <location>
        <begin position="326"/>
        <end position="350"/>
    </location>
</feature>
<evidence type="ECO:0000313" key="8">
    <source>
        <dbReference type="Proteomes" id="UP000637980"/>
    </source>
</evidence>
<accession>A0ABQ3E143</accession>
<dbReference type="EMBL" id="BMXE01000001">
    <property type="protein sequence ID" value="GHB22716.1"/>
    <property type="molecule type" value="Genomic_DNA"/>
</dbReference>
<dbReference type="PANTHER" id="PTHR10010">
    <property type="entry name" value="SOLUTE CARRIER FAMILY 34 SODIUM PHOSPHATE , MEMBER 2-RELATED"/>
    <property type="match status" value="1"/>
</dbReference>
<dbReference type="InterPro" id="IPR003841">
    <property type="entry name" value="Na/Pi_transpt"/>
</dbReference>
<evidence type="ECO:0000256" key="1">
    <source>
        <dbReference type="ARBA" id="ARBA00004651"/>
    </source>
</evidence>
<keyword evidence="5 6" id="KW-0472">Membrane</keyword>
<feature type="transmembrane region" description="Helical" evidence="6">
    <location>
        <begin position="216"/>
        <end position="237"/>
    </location>
</feature>
<keyword evidence="3 6" id="KW-0812">Transmembrane</keyword>
<dbReference type="RefSeq" id="WP_189435490.1">
    <property type="nucleotide sequence ID" value="NZ_BMXE01000001.1"/>
</dbReference>
<feature type="transmembrane region" description="Helical" evidence="6">
    <location>
        <begin position="62"/>
        <end position="83"/>
    </location>
</feature>
<feature type="transmembrane region" description="Helical" evidence="6">
    <location>
        <begin position="258"/>
        <end position="278"/>
    </location>
</feature>
<keyword evidence="8" id="KW-1185">Reference proteome</keyword>
<organism evidence="7 8">
    <name type="scientific">Pseudovibrio japonicus</name>
    <dbReference type="NCBI Taxonomy" id="366534"/>
    <lineage>
        <taxon>Bacteria</taxon>
        <taxon>Pseudomonadati</taxon>
        <taxon>Pseudomonadota</taxon>
        <taxon>Alphaproteobacteria</taxon>
        <taxon>Hyphomicrobiales</taxon>
        <taxon>Stappiaceae</taxon>
        <taxon>Pseudovibrio</taxon>
    </lineage>
</organism>
<feature type="transmembrane region" description="Helical" evidence="6">
    <location>
        <begin position="147"/>
        <end position="166"/>
    </location>
</feature>
<feature type="transmembrane region" description="Helical" evidence="6">
    <location>
        <begin position="298"/>
        <end position="319"/>
    </location>
</feature>
<dbReference type="Proteomes" id="UP000637980">
    <property type="component" value="Unassembled WGS sequence"/>
</dbReference>
<evidence type="ECO:0000256" key="6">
    <source>
        <dbReference type="SAM" id="Phobius"/>
    </source>
</evidence>
<reference evidence="8" key="1">
    <citation type="journal article" date="2019" name="Int. J. Syst. Evol. Microbiol.">
        <title>The Global Catalogue of Microorganisms (GCM) 10K type strain sequencing project: providing services to taxonomists for standard genome sequencing and annotation.</title>
        <authorList>
            <consortium name="The Broad Institute Genomics Platform"/>
            <consortium name="The Broad Institute Genome Sequencing Center for Infectious Disease"/>
            <person name="Wu L."/>
            <person name="Ma J."/>
        </authorList>
    </citation>
    <scope>NUCLEOTIDE SEQUENCE [LARGE SCALE GENOMIC DNA]</scope>
    <source>
        <strain evidence="8">KCTC 12861</strain>
    </source>
</reference>
<feature type="transmembrane region" description="Helical" evidence="6">
    <location>
        <begin position="30"/>
        <end position="55"/>
    </location>
</feature>
<evidence type="ECO:0000256" key="2">
    <source>
        <dbReference type="ARBA" id="ARBA00022475"/>
    </source>
</evidence>
<sequence length="394" mass="42129">MSVQKDPLNNDEPYLEDEQHMPLGISLLNWISVGFLIYFLLCAVGLIEAGFIAVGHQTAERIFSYATNPIAGVLVGILTTSLVQSSSVTTSIVVGLVAAGMPISIAIPIVIGANFGTTLTNTFVSLGYARDRSDFKRAFSAATVHDAFNLICLLIFLPLELAFGFLQKTATAVGDLFMDVDPADNLLTADFNFINYLTEPLIDEIRELAFGLAQPWNGLAIAAIGFVMLLVSITFVSQLLKLLLAGHARRLAEKVSSAAPSSGIFTGLVATLLLQSSSTTTSLIVPLAGSGVLTTKQVYPFTLGANIGTCLTAILAAFAVTGQRELALEIAIVHLVYNVLGVVLIYSIPFTRYLPVRLAEYVGDLGARRFVVATSYVVSIFFLIPALGIFLLSR</sequence>
<comment type="subcellular location">
    <subcellularLocation>
        <location evidence="1">Cell membrane</location>
        <topology evidence="1">Multi-pass membrane protein</topology>
    </subcellularLocation>
</comment>
<protein>
    <submittedName>
        <fullName evidence="7">Sodium:phosphate symporter</fullName>
    </submittedName>
</protein>
<dbReference type="NCBIfam" id="NF037997">
    <property type="entry name" value="Na_Pi_symport"/>
    <property type="match status" value="1"/>
</dbReference>
<keyword evidence="4 6" id="KW-1133">Transmembrane helix</keyword>
<feature type="transmembrane region" description="Helical" evidence="6">
    <location>
        <begin position="370"/>
        <end position="392"/>
    </location>
</feature>
<evidence type="ECO:0000256" key="4">
    <source>
        <dbReference type="ARBA" id="ARBA00022989"/>
    </source>
</evidence>
<comment type="caution">
    <text evidence="7">The sequence shown here is derived from an EMBL/GenBank/DDBJ whole genome shotgun (WGS) entry which is preliminary data.</text>
</comment>
<evidence type="ECO:0000313" key="7">
    <source>
        <dbReference type="EMBL" id="GHB22716.1"/>
    </source>
</evidence>
<proteinExistence type="predicted"/>
<keyword evidence="2" id="KW-1003">Cell membrane</keyword>
<gene>
    <name evidence="7" type="primary">nptA</name>
    <name evidence="7" type="ORF">GCM10007094_08650</name>
</gene>